<dbReference type="eggNOG" id="COG2768">
    <property type="taxonomic scope" value="Bacteria"/>
</dbReference>
<keyword evidence="3" id="KW-1185">Reference proteome</keyword>
<gene>
    <name evidence="2" type="ORF">ALO_11729</name>
</gene>
<dbReference type="Gene3D" id="3.40.50.11440">
    <property type="match status" value="1"/>
</dbReference>
<dbReference type="InterPro" id="IPR018657">
    <property type="entry name" value="LarA-like_N"/>
</dbReference>
<dbReference type="GO" id="GO:0050043">
    <property type="term" value="F:lactate racemase activity"/>
    <property type="evidence" value="ECO:0007669"/>
    <property type="project" value="InterPro"/>
</dbReference>
<proteinExistence type="predicted"/>
<dbReference type="OrthoDB" id="9788398at2"/>
<evidence type="ECO:0000313" key="2">
    <source>
        <dbReference type="EMBL" id="EGO63670.1"/>
    </source>
</evidence>
<name>F7NJT8_9FIRM</name>
<comment type="caution">
    <text evidence="2">The sequence shown here is derived from an EMBL/GenBank/DDBJ whole genome shotgun (WGS) entry which is preliminary data.</text>
</comment>
<accession>F7NJT8</accession>
<dbReference type="Proteomes" id="UP000003240">
    <property type="component" value="Unassembled WGS sequence"/>
</dbReference>
<evidence type="ECO:0000313" key="3">
    <source>
        <dbReference type="Proteomes" id="UP000003240"/>
    </source>
</evidence>
<dbReference type="Pfam" id="PF09861">
    <property type="entry name" value="Lar_N"/>
    <property type="match status" value="1"/>
</dbReference>
<reference evidence="2 3" key="1">
    <citation type="journal article" date="2011" name="EMBO J.">
        <title>Structural diversity of bacterial flagellar motors.</title>
        <authorList>
            <person name="Chen S."/>
            <person name="Beeby M."/>
            <person name="Murphy G.E."/>
            <person name="Leadbetter J.R."/>
            <person name="Hendrixson D.R."/>
            <person name="Briegel A."/>
            <person name="Li Z."/>
            <person name="Shi J."/>
            <person name="Tocheva E.I."/>
            <person name="Muller A."/>
            <person name="Dobro M.J."/>
            <person name="Jensen G.J."/>
        </authorList>
    </citation>
    <scope>NUCLEOTIDE SEQUENCE [LARGE SCALE GENOMIC DNA]</scope>
    <source>
        <strain evidence="2 3">DSM 6540</strain>
    </source>
</reference>
<dbReference type="EMBL" id="AFGF01000101">
    <property type="protein sequence ID" value="EGO63670.1"/>
    <property type="molecule type" value="Genomic_DNA"/>
</dbReference>
<sequence length="425" mass="45739">MDVIKELVKDVPLPRMVKIHQTFPRPLVSDLPRTIAEELAKPEIAAKIKPGMKIALAVGSRGVAQIPTIAASVVRELKARGAQPFIVPAMGSHGGATAEGQRGVLADLGVTEESAGCPIISSMEVVEIGRLESGLPVYIDKNAYEADGIIVICRVKPHTAFRAANESGLVKMITIGLGKQKGAESCHSYSFRYMAANIVAMARISLTKANILFGVASVENAYDEPAKLVAVPPERLIETDRELLQEAKANMPRLPVSQIDLLIIDEIGKDISGDGMDPNITGRYPTPYASGGPEVNKIVVLDLTERTHGNANGMGHADFSTRKMAAKIDYPKTYANALTSREAGVVKLPAILDDDRDAIKAGVKTCYADEATARVVRIKNTLHMGELWVSESLAEEVAKLESVTIEGQPEEMRFDAEGNLLSETH</sequence>
<feature type="domain" description="LarA-like N-terminal" evidence="1">
    <location>
        <begin position="34"/>
        <end position="191"/>
    </location>
</feature>
<dbReference type="AlphaFoldDB" id="F7NJT8"/>
<dbReference type="STRING" id="1009370.ALO_11729"/>
<organism evidence="2 3">
    <name type="scientific">Acetonema longum DSM 6540</name>
    <dbReference type="NCBI Taxonomy" id="1009370"/>
    <lineage>
        <taxon>Bacteria</taxon>
        <taxon>Bacillati</taxon>
        <taxon>Bacillota</taxon>
        <taxon>Negativicutes</taxon>
        <taxon>Acetonemataceae</taxon>
        <taxon>Acetonema</taxon>
    </lineage>
</organism>
<evidence type="ECO:0000259" key="1">
    <source>
        <dbReference type="Pfam" id="PF09861"/>
    </source>
</evidence>
<protein>
    <recommendedName>
        <fullName evidence="1">LarA-like N-terminal domain-containing protein</fullName>
    </recommendedName>
</protein>
<dbReference type="RefSeq" id="WP_004095811.1">
    <property type="nucleotide sequence ID" value="NZ_AFGF01000101.1"/>
</dbReference>